<keyword evidence="3" id="KW-0479">Metal-binding</keyword>
<dbReference type="GO" id="GO:0015293">
    <property type="term" value="F:symporter activity"/>
    <property type="evidence" value="ECO:0007669"/>
    <property type="project" value="InterPro"/>
</dbReference>
<feature type="transmembrane region" description="Helical" evidence="12">
    <location>
        <begin position="791"/>
        <end position="809"/>
    </location>
</feature>
<keyword evidence="12" id="KW-0472">Membrane</keyword>
<feature type="domain" description="NR LBD" evidence="14">
    <location>
        <begin position="295"/>
        <end position="519"/>
    </location>
</feature>
<feature type="transmembrane region" description="Helical" evidence="12">
    <location>
        <begin position="961"/>
        <end position="985"/>
    </location>
</feature>
<dbReference type="GO" id="GO:0005886">
    <property type="term" value="C:plasma membrane"/>
    <property type="evidence" value="ECO:0007669"/>
    <property type="project" value="TreeGrafter"/>
</dbReference>
<gene>
    <name evidence="15" type="ORF">RDWZM_005297</name>
</gene>
<dbReference type="Gene3D" id="1.20.1250.20">
    <property type="entry name" value="MFS general substrate transporter like domains"/>
    <property type="match status" value="1"/>
</dbReference>
<dbReference type="InterPro" id="IPR001628">
    <property type="entry name" value="Znf_hrmn_rcpt"/>
</dbReference>
<dbReference type="SUPFAM" id="SSF57716">
    <property type="entry name" value="Glucocorticoid receptor-like (DNA-binding domain)"/>
    <property type="match status" value="1"/>
</dbReference>
<dbReference type="Gene3D" id="3.30.50.10">
    <property type="entry name" value="Erythroid Transcription Factor GATA-1, subunit A"/>
    <property type="match status" value="1"/>
</dbReference>
<evidence type="ECO:0000313" key="15">
    <source>
        <dbReference type="EMBL" id="KAJ6219485.1"/>
    </source>
</evidence>
<feature type="compositionally biased region" description="Basic and acidic residues" evidence="11">
    <location>
        <begin position="268"/>
        <end position="285"/>
    </location>
</feature>
<keyword evidence="9" id="KW-0675">Receptor</keyword>
<dbReference type="GO" id="GO:0003700">
    <property type="term" value="F:DNA-binding transcription factor activity"/>
    <property type="evidence" value="ECO:0007669"/>
    <property type="project" value="InterPro"/>
</dbReference>
<feature type="transmembrane region" description="Helical" evidence="12">
    <location>
        <begin position="667"/>
        <end position="690"/>
    </location>
</feature>
<evidence type="ECO:0000256" key="9">
    <source>
        <dbReference type="ARBA" id="ARBA00023170"/>
    </source>
</evidence>
<dbReference type="InterPro" id="IPR000536">
    <property type="entry name" value="Nucl_hrmn_rcpt_lig-bd"/>
</dbReference>
<feature type="transmembrane region" description="Helical" evidence="12">
    <location>
        <begin position="815"/>
        <end position="837"/>
    </location>
</feature>
<dbReference type="PANTHER" id="PTHR11328:SF28">
    <property type="entry name" value="MAJOR FACILITATOR SUPERFAMILY DOMAIN-CONTAINING PROTEIN 12"/>
    <property type="match status" value="1"/>
</dbReference>
<dbReference type="Gene3D" id="1.20.1720.10">
    <property type="entry name" value="Multidrug resistance protein D"/>
    <property type="match status" value="1"/>
</dbReference>
<evidence type="ECO:0000259" key="14">
    <source>
        <dbReference type="PROSITE" id="PS51843"/>
    </source>
</evidence>
<dbReference type="SMART" id="SM00399">
    <property type="entry name" value="ZnF_C4"/>
    <property type="match status" value="1"/>
</dbReference>
<evidence type="ECO:0000256" key="7">
    <source>
        <dbReference type="ARBA" id="ARBA00023125"/>
    </source>
</evidence>
<evidence type="ECO:0000256" key="11">
    <source>
        <dbReference type="SAM" id="MobiDB-lite"/>
    </source>
</evidence>
<dbReference type="Gene3D" id="1.10.565.10">
    <property type="entry name" value="Retinoid X Receptor"/>
    <property type="match status" value="1"/>
</dbReference>
<evidence type="ECO:0000256" key="8">
    <source>
        <dbReference type="ARBA" id="ARBA00023163"/>
    </source>
</evidence>
<keyword evidence="12" id="KW-0812">Transmembrane</keyword>
<dbReference type="Pfam" id="PF00104">
    <property type="entry name" value="Hormone_recep"/>
    <property type="match status" value="1"/>
</dbReference>
<feature type="transmembrane region" description="Helical" evidence="12">
    <location>
        <begin position="560"/>
        <end position="580"/>
    </location>
</feature>
<evidence type="ECO:0000256" key="1">
    <source>
        <dbReference type="ARBA" id="ARBA00004123"/>
    </source>
</evidence>
<dbReference type="Pfam" id="PF13347">
    <property type="entry name" value="MFS_2"/>
    <property type="match status" value="1"/>
</dbReference>
<keyword evidence="10" id="KW-0539">Nucleus</keyword>
<dbReference type="GO" id="GO:0045944">
    <property type="term" value="P:positive regulation of transcription by RNA polymerase II"/>
    <property type="evidence" value="ECO:0007669"/>
    <property type="project" value="UniProtKB-ARBA"/>
</dbReference>
<dbReference type="PANTHER" id="PTHR11328">
    <property type="entry name" value="MAJOR FACILITATOR SUPERFAMILY DOMAIN-CONTAINING PROTEIN"/>
    <property type="match status" value="1"/>
</dbReference>
<dbReference type="PRINTS" id="PR00398">
    <property type="entry name" value="STRDHORMONER"/>
</dbReference>
<dbReference type="AlphaFoldDB" id="A0A9Q0M961"/>
<dbReference type="SUPFAM" id="SSF48508">
    <property type="entry name" value="Nuclear receptor ligand-binding domain"/>
    <property type="match status" value="1"/>
</dbReference>
<feature type="transmembrane region" description="Helical" evidence="12">
    <location>
        <begin position="636"/>
        <end position="655"/>
    </location>
</feature>
<dbReference type="CDD" id="cd06970">
    <property type="entry name" value="NR_DBD_PNR"/>
    <property type="match status" value="1"/>
</dbReference>
<evidence type="ECO:0000259" key="13">
    <source>
        <dbReference type="PROSITE" id="PS51030"/>
    </source>
</evidence>
<evidence type="ECO:0000313" key="16">
    <source>
        <dbReference type="Proteomes" id="UP001142055"/>
    </source>
</evidence>
<reference evidence="15" key="1">
    <citation type="submission" date="2022-12" db="EMBL/GenBank/DDBJ databases">
        <title>Genome assemblies of Blomia tropicalis.</title>
        <authorList>
            <person name="Cui Y."/>
        </authorList>
    </citation>
    <scope>NUCLEOTIDE SEQUENCE</scope>
    <source>
        <tissue evidence="15">Adult mites</tissue>
    </source>
</reference>
<dbReference type="PROSITE" id="PS00031">
    <property type="entry name" value="NUCLEAR_REC_DBD_1"/>
    <property type="match status" value="1"/>
</dbReference>
<dbReference type="Pfam" id="PF00105">
    <property type="entry name" value="zf-C4"/>
    <property type="match status" value="1"/>
</dbReference>
<dbReference type="PRINTS" id="PR00047">
    <property type="entry name" value="STROIDFINGER"/>
</dbReference>
<dbReference type="InterPro" id="IPR036259">
    <property type="entry name" value="MFS_trans_sf"/>
</dbReference>
<dbReference type="GO" id="GO:0005634">
    <property type="term" value="C:nucleus"/>
    <property type="evidence" value="ECO:0007669"/>
    <property type="project" value="UniProtKB-SubCell"/>
</dbReference>
<feature type="transmembrane region" description="Helical" evidence="12">
    <location>
        <begin position="844"/>
        <end position="863"/>
    </location>
</feature>
<comment type="caution">
    <text evidence="15">The sequence shown here is derived from an EMBL/GenBank/DDBJ whole genome shotgun (WGS) entry which is preliminary data.</text>
</comment>
<evidence type="ECO:0000256" key="6">
    <source>
        <dbReference type="ARBA" id="ARBA00023015"/>
    </source>
</evidence>
<evidence type="ECO:0000256" key="5">
    <source>
        <dbReference type="ARBA" id="ARBA00022833"/>
    </source>
</evidence>
<dbReference type="SMART" id="SM00430">
    <property type="entry name" value="HOLI"/>
    <property type="match status" value="1"/>
</dbReference>
<evidence type="ECO:0000256" key="10">
    <source>
        <dbReference type="ARBA" id="ARBA00023242"/>
    </source>
</evidence>
<feature type="domain" description="Nuclear receptor" evidence="13">
    <location>
        <begin position="133"/>
        <end position="209"/>
    </location>
</feature>
<dbReference type="InterPro" id="IPR001723">
    <property type="entry name" value="Nuclear_hrmn_rcpt"/>
</dbReference>
<keyword evidence="7" id="KW-0238">DNA-binding</keyword>
<accession>A0A9Q0M961</accession>
<evidence type="ECO:0000256" key="4">
    <source>
        <dbReference type="ARBA" id="ARBA00022771"/>
    </source>
</evidence>
<dbReference type="SUPFAM" id="SSF103473">
    <property type="entry name" value="MFS general substrate transporter"/>
    <property type="match status" value="1"/>
</dbReference>
<dbReference type="PROSITE" id="PS51030">
    <property type="entry name" value="NUCLEAR_REC_DBD_2"/>
    <property type="match status" value="1"/>
</dbReference>
<keyword evidence="16" id="KW-1185">Reference proteome</keyword>
<dbReference type="InterPro" id="IPR035500">
    <property type="entry name" value="NHR-like_dom_sf"/>
</dbReference>
<dbReference type="FunFam" id="3.30.50.10:FF:000028">
    <property type="entry name" value="Nuclear receptor subfamily 2, group E, member 3"/>
    <property type="match status" value="1"/>
</dbReference>
<dbReference type="EMBL" id="JAPWDV010000002">
    <property type="protein sequence ID" value="KAJ6219485.1"/>
    <property type="molecule type" value="Genomic_DNA"/>
</dbReference>
<dbReference type="InterPro" id="IPR039672">
    <property type="entry name" value="MFS_2"/>
</dbReference>
<proteinExistence type="inferred from homology"/>
<keyword evidence="4" id="KW-0863">Zinc-finger</keyword>
<dbReference type="PROSITE" id="PS51843">
    <property type="entry name" value="NR_LBD"/>
    <property type="match status" value="1"/>
</dbReference>
<feature type="region of interest" description="Disordered" evidence="11">
    <location>
        <begin position="25"/>
        <end position="69"/>
    </location>
</feature>
<dbReference type="InterPro" id="IPR013088">
    <property type="entry name" value="Znf_NHR/GATA"/>
</dbReference>
<dbReference type="CDD" id="cd17491">
    <property type="entry name" value="MFS_MFSD12"/>
    <property type="match status" value="1"/>
</dbReference>
<comment type="similarity">
    <text evidence="2">Belongs to the major facilitator superfamily.</text>
</comment>
<feature type="region of interest" description="Disordered" evidence="11">
    <location>
        <begin position="257"/>
        <end position="290"/>
    </location>
</feature>
<feature type="transmembrane region" description="Helical" evidence="12">
    <location>
        <begin position="747"/>
        <end position="770"/>
    </location>
</feature>
<name>A0A9Q0M961_BLOTA</name>
<keyword evidence="6" id="KW-0805">Transcription regulation</keyword>
<protein>
    <submittedName>
        <fullName evidence="15">Uncharacterized protein</fullName>
    </submittedName>
</protein>
<dbReference type="GO" id="GO:0043565">
    <property type="term" value="F:sequence-specific DNA binding"/>
    <property type="evidence" value="ECO:0007669"/>
    <property type="project" value="InterPro"/>
</dbReference>
<keyword evidence="8" id="KW-0804">Transcription</keyword>
<feature type="transmembrane region" description="Helical" evidence="12">
    <location>
        <begin position="592"/>
        <end position="616"/>
    </location>
</feature>
<keyword evidence="5" id="KW-0862">Zinc</keyword>
<dbReference type="GO" id="GO:0008643">
    <property type="term" value="P:carbohydrate transport"/>
    <property type="evidence" value="ECO:0007669"/>
    <property type="project" value="InterPro"/>
</dbReference>
<evidence type="ECO:0000256" key="2">
    <source>
        <dbReference type="ARBA" id="ARBA00008335"/>
    </source>
</evidence>
<sequence length="1001" mass="111635">MINEHFVPIKKIQFYSIYTDQETDSELIDSENDGSSRPNSRQSDLHMSPPMACNSPGLQPQSSSSLSLNTDLNSATTNLLASNFSGSIDHASSSDLFFNYQLAAALSVATSSSSPIVNSTKSCNIASKRASPNLLCVVCGDLSSGKHYGILACNGCSGFFKRSVRRKLIYRCQAGTGNCIVDKQHRNQCQACRLKKCISMGMNKDAVQNERQPRNTATIRPEALLSDSNSERLLREGVAATVAAVFGISNNMTRRDNSLKMIGSNSDGKSKKNGREYSGKVDSDTKGNSNNMMKTMEHDCSKLNASLCYSGSNQLDYSQLADIANPMMQLNPDSFYEISARLLFMAVKWIKNLPPFANLTFRDQVILLEESWTEIFILSAIQWSLPLEKCSIFSASNVPNGNEYSLDIRVLNDTFERFRNISVTAAEFACLKALALFKPEARGLKEVTKIEQMQDQTQLMLLQQVKSQNPTNPIRFGKLLLLLLSLKIIPPDRIATIYFKKAIGSKFSYTLLYFKLSFNDTTAGLLLLLGQVADAISTPLIGFLSDKNISIFGNYGRRKVWHLIGSIIVTCSFPLIFNSCMICSVAEQWEKFYYYSIFIILFQFGWASVQVAHLSLITDLTEISSERVELNAFRQAASVASSICVYTITLLLLGIEDSTITKNDSIVFMKVVHLITLIGIIFSALFHVFVKEPNHEPTFELKYVVSSSNENEISHKESIILEQGFKLPEMKQVKNVPIESSRNTRKWFNWFGSISFWKICVIYMMSRLYVNVTQVYTPLYLQETLQLAKRNIAIVPFITYFAGFVFSLLSKSKQINAKIIMCIGCFFSLISCVWIWYSYLQISIWEVFIMASIFGIGGTLMLIGSLSLTSDLIGINKISGAFVYGSMSFFDKLINGAVIALVQHLKPTSNSNIETLNLNGTILNNSIVIDIGTFGSNSNDSIDQSILSPITNNVDVEPTVFYLHVLSFVSGAAVIITFLTLTMIMRKEIGKLIQRFIANNK</sequence>
<comment type="subcellular location">
    <subcellularLocation>
        <location evidence="1">Nucleus</location>
    </subcellularLocation>
</comment>
<keyword evidence="12" id="KW-1133">Transmembrane helix</keyword>
<organism evidence="15 16">
    <name type="scientific">Blomia tropicalis</name>
    <name type="common">Mite</name>
    <dbReference type="NCBI Taxonomy" id="40697"/>
    <lineage>
        <taxon>Eukaryota</taxon>
        <taxon>Metazoa</taxon>
        <taxon>Ecdysozoa</taxon>
        <taxon>Arthropoda</taxon>
        <taxon>Chelicerata</taxon>
        <taxon>Arachnida</taxon>
        <taxon>Acari</taxon>
        <taxon>Acariformes</taxon>
        <taxon>Sarcoptiformes</taxon>
        <taxon>Astigmata</taxon>
        <taxon>Glycyphagoidea</taxon>
        <taxon>Echimyopodidae</taxon>
        <taxon>Blomia</taxon>
    </lineage>
</organism>
<dbReference type="Proteomes" id="UP001142055">
    <property type="component" value="Chromosome 2"/>
</dbReference>
<evidence type="ECO:0000256" key="12">
    <source>
        <dbReference type="SAM" id="Phobius"/>
    </source>
</evidence>
<feature type="compositionally biased region" description="Polar residues" evidence="11">
    <location>
        <begin position="33"/>
        <end position="42"/>
    </location>
</feature>
<evidence type="ECO:0000256" key="3">
    <source>
        <dbReference type="ARBA" id="ARBA00022723"/>
    </source>
</evidence>
<dbReference type="GO" id="GO:0008270">
    <property type="term" value="F:zinc ion binding"/>
    <property type="evidence" value="ECO:0007669"/>
    <property type="project" value="UniProtKB-KW"/>
</dbReference>